<reference evidence="2" key="2">
    <citation type="journal article" date="2023" name="Proc. Natl. Acad. Sci. U.S.A.">
        <title>A global phylogenomic analysis of the shiitake genus Lentinula.</title>
        <authorList>
            <person name="Sierra-Patev S."/>
            <person name="Min B."/>
            <person name="Naranjo-Ortiz M."/>
            <person name="Looney B."/>
            <person name="Konkel Z."/>
            <person name="Slot J.C."/>
            <person name="Sakamoto Y."/>
            <person name="Steenwyk J.L."/>
            <person name="Rokas A."/>
            <person name="Carro J."/>
            <person name="Camarero S."/>
            <person name="Ferreira P."/>
            <person name="Molpeceres G."/>
            <person name="Ruiz-Duenas F.J."/>
            <person name="Serrano A."/>
            <person name="Henrissat B."/>
            <person name="Drula E."/>
            <person name="Hughes K.W."/>
            <person name="Mata J.L."/>
            <person name="Ishikawa N.K."/>
            <person name="Vargas-Isla R."/>
            <person name="Ushijima S."/>
            <person name="Smith C.A."/>
            <person name="Donoghue J."/>
            <person name="Ahrendt S."/>
            <person name="Andreopoulos W."/>
            <person name="He G."/>
            <person name="LaButti K."/>
            <person name="Lipzen A."/>
            <person name="Ng V."/>
            <person name="Riley R."/>
            <person name="Sandor L."/>
            <person name="Barry K."/>
            <person name="Martinez A.T."/>
            <person name="Xiao Y."/>
            <person name="Gibbons J.G."/>
            <person name="Terashima K."/>
            <person name="Grigoriev I.V."/>
            <person name="Hibbett D."/>
        </authorList>
    </citation>
    <scope>NUCLEOTIDE SEQUENCE</scope>
    <source>
        <strain evidence="2">Sp2 HRB7682 ss15</strain>
    </source>
</reference>
<dbReference type="GO" id="GO:0015038">
    <property type="term" value="F:glutathione disulfide oxidoreductase activity"/>
    <property type="evidence" value="ECO:0007669"/>
    <property type="project" value="TreeGrafter"/>
</dbReference>
<dbReference type="SUPFAM" id="SSF52833">
    <property type="entry name" value="Thioredoxin-like"/>
    <property type="match status" value="1"/>
</dbReference>
<dbReference type="GO" id="GO:0005801">
    <property type="term" value="C:cis-Golgi network"/>
    <property type="evidence" value="ECO:0007669"/>
    <property type="project" value="TreeGrafter"/>
</dbReference>
<name>A0A9W9AZ41_9AGAR</name>
<dbReference type="InterPro" id="IPR036249">
    <property type="entry name" value="Thioredoxin-like_sf"/>
</dbReference>
<evidence type="ECO:0000313" key="2">
    <source>
        <dbReference type="EMBL" id="KAJ4493860.1"/>
    </source>
</evidence>
<comment type="caution">
    <text evidence="2">The sequence shown here is derived from an EMBL/GenBank/DDBJ whole genome shotgun (WGS) entry which is preliminary data.</text>
</comment>
<dbReference type="Proteomes" id="UP001150238">
    <property type="component" value="Unassembled WGS sequence"/>
</dbReference>
<evidence type="ECO:0000259" key="1">
    <source>
        <dbReference type="Pfam" id="PF00462"/>
    </source>
</evidence>
<dbReference type="GO" id="GO:0034599">
    <property type="term" value="P:cellular response to oxidative stress"/>
    <property type="evidence" value="ECO:0007669"/>
    <property type="project" value="TreeGrafter"/>
</dbReference>
<dbReference type="PANTHER" id="PTHR45694">
    <property type="entry name" value="GLUTAREDOXIN 2"/>
    <property type="match status" value="1"/>
</dbReference>
<dbReference type="Pfam" id="PF00462">
    <property type="entry name" value="Glutaredoxin"/>
    <property type="match status" value="1"/>
</dbReference>
<feature type="domain" description="Glutaredoxin" evidence="1">
    <location>
        <begin position="112"/>
        <end position="145"/>
    </location>
</feature>
<protein>
    <recommendedName>
        <fullName evidence="1">Glutaredoxin domain-containing protein</fullName>
    </recommendedName>
</protein>
<evidence type="ECO:0000313" key="3">
    <source>
        <dbReference type="Proteomes" id="UP001150238"/>
    </source>
</evidence>
<sequence length="236" mass="26689">MSYRRRLLFGFLTFLSVCLYLFVFSRSDNHDSSITKFFGDQFGLMSSKNPTPSVDEIYGLISLVTRESENSQRVLTAKSVDITNPVDINVYAAKRGMNWKKELQRLNEDFPVVVFSKTYCPYSRKAKQLLQAYELSPPPKIIEVDLRGSSAHLPGYLFLSLPRSRAAYSAYSFIPTEDAAQLKTVLTRLTRRSTFPNILLRGKSIGGSDDLHALHNANALRHMFQEAGVDVNGDFM</sequence>
<gene>
    <name evidence="2" type="ORF">C8J55DRAFT_602382</name>
</gene>
<dbReference type="AlphaFoldDB" id="A0A9W9AZ41"/>
<dbReference type="GO" id="GO:0000324">
    <property type="term" value="C:fungal-type vacuole"/>
    <property type="evidence" value="ECO:0007669"/>
    <property type="project" value="TreeGrafter"/>
</dbReference>
<dbReference type="InterPro" id="IPR002109">
    <property type="entry name" value="Glutaredoxin"/>
</dbReference>
<dbReference type="GO" id="GO:0005796">
    <property type="term" value="C:Golgi lumen"/>
    <property type="evidence" value="ECO:0007669"/>
    <property type="project" value="TreeGrafter"/>
</dbReference>
<dbReference type="PANTHER" id="PTHR45694:SF5">
    <property type="entry name" value="GLUTAREDOXIN 2"/>
    <property type="match status" value="1"/>
</dbReference>
<dbReference type="Gene3D" id="3.40.30.10">
    <property type="entry name" value="Glutaredoxin"/>
    <property type="match status" value="1"/>
</dbReference>
<dbReference type="CDD" id="cd03419">
    <property type="entry name" value="GRX_GRXh_1_2_like"/>
    <property type="match status" value="1"/>
</dbReference>
<reference evidence="2" key="1">
    <citation type="submission" date="2022-08" db="EMBL/GenBank/DDBJ databases">
        <authorList>
            <consortium name="DOE Joint Genome Institute"/>
            <person name="Min B."/>
            <person name="Riley R."/>
            <person name="Sierra-Patev S."/>
            <person name="Naranjo-Ortiz M."/>
            <person name="Looney B."/>
            <person name="Konkel Z."/>
            <person name="Slot J.C."/>
            <person name="Sakamoto Y."/>
            <person name="Steenwyk J.L."/>
            <person name="Rokas A."/>
            <person name="Carro J."/>
            <person name="Camarero S."/>
            <person name="Ferreira P."/>
            <person name="Molpeceres G."/>
            <person name="Ruiz-Duenas F.J."/>
            <person name="Serrano A."/>
            <person name="Henrissat B."/>
            <person name="Drula E."/>
            <person name="Hughes K.W."/>
            <person name="Mata J.L."/>
            <person name="Ishikawa N.K."/>
            <person name="Vargas-Isla R."/>
            <person name="Ushijima S."/>
            <person name="Smith C.A."/>
            <person name="Ahrendt S."/>
            <person name="Andreopoulos W."/>
            <person name="He G."/>
            <person name="Labutti K."/>
            <person name="Lipzen A."/>
            <person name="Ng V."/>
            <person name="Sandor L."/>
            <person name="Barry K."/>
            <person name="Martinez A.T."/>
            <person name="Xiao Y."/>
            <person name="Gibbons J.G."/>
            <person name="Terashima K."/>
            <person name="Hibbett D.S."/>
            <person name="Grigoriev I.V."/>
        </authorList>
    </citation>
    <scope>NUCLEOTIDE SEQUENCE</scope>
    <source>
        <strain evidence="2">Sp2 HRB7682 ss15</strain>
    </source>
</reference>
<accession>A0A9W9AZ41</accession>
<organism evidence="2 3">
    <name type="scientific">Lentinula lateritia</name>
    <dbReference type="NCBI Taxonomy" id="40482"/>
    <lineage>
        <taxon>Eukaryota</taxon>
        <taxon>Fungi</taxon>
        <taxon>Dikarya</taxon>
        <taxon>Basidiomycota</taxon>
        <taxon>Agaricomycotina</taxon>
        <taxon>Agaricomycetes</taxon>
        <taxon>Agaricomycetidae</taxon>
        <taxon>Agaricales</taxon>
        <taxon>Marasmiineae</taxon>
        <taxon>Omphalotaceae</taxon>
        <taxon>Lentinula</taxon>
    </lineage>
</organism>
<proteinExistence type="predicted"/>
<dbReference type="PROSITE" id="PS51354">
    <property type="entry name" value="GLUTAREDOXIN_2"/>
    <property type="match status" value="1"/>
</dbReference>
<dbReference type="EMBL" id="JANVFS010000003">
    <property type="protein sequence ID" value="KAJ4493860.1"/>
    <property type="molecule type" value="Genomic_DNA"/>
</dbReference>